<gene>
    <name evidence="2" type="ORF">OIDMADRAFT_51294</name>
</gene>
<dbReference type="Proteomes" id="UP000054321">
    <property type="component" value="Unassembled WGS sequence"/>
</dbReference>
<dbReference type="EMBL" id="KN832873">
    <property type="protein sequence ID" value="KIN03327.1"/>
    <property type="molecule type" value="Genomic_DNA"/>
</dbReference>
<sequence length="697" mass="78846">MNSDYNSSHPGVGAEGHEQMLGSERKVFKEWFQEYMAIEGDDLFRDSNIIQVVNSDKLDVDFVEQRIRKLAPKAPVTNGFCASCRDLFDNWPTLGGSLTREHDSEPDLDEYGWECTTARLCSTFELEGSAGFRCRFCTFLLQSLKDSELLDIFRKIEVRLYHLDENAMLALSIQNWGTSMQLLWLNLPGKVCTHCNKGIAVDTSVESCFLPASADCYNDPLDVFNIARSWLLNCSESHELCRSNENSILPTRLILISSESPRLLLTSECTRRPQYATLSHSWGSCDMIKLTSENLDSFIKMIPVKRLPNTFKDAIEIAQQLGLDYLWIDSLCIIQDSEDDWQKESALMSSVYSGSTITIAASSARDSNHGCFLKPSNFSGGLRARITIDGQQRGQDFRSKEVYDLSTFNTHLGTRAWALQEKLLPPRTIHFGDRDGFPGMLVSPLVRRKGKFERLWPQIIQLYSAANLTFGKDKLVALSGIARIAYNETGDQYLAGLWRGQIIEQLCWRRLGSKSRVKRPAWRAPTWSWASVDGRVFWLPLQDGFLETNESEAKECSIIVSHASNEEQELSIQIDCLDDGYQEDNRQIYLLPLLGGRTGRASTKGSADKDLLDELMIQGIVLRASSFIKGDFSRIGSFNFYKNRVFFRSHSEDGENEAYETFLQILQEHGTSSAEAACAEVISNPKYPDKRYVITLT</sequence>
<proteinExistence type="predicted"/>
<organism evidence="2 3">
    <name type="scientific">Oidiodendron maius (strain Zn)</name>
    <dbReference type="NCBI Taxonomy" id="913774"/>
    <lineage>
        <taxon>Eukaryota</taxon>
        <taxon>Fungi</taxon>
        <taxon>Dikarya</taxon>
        <taxon>Ascomycota</taxon>
        <taxon>Pezizomycotina</taxon>
        <taxon>Leotiomycetes</taxon>
        <taxon>Leotiomycetes incertae sedis</taxon>
        <taxon>Myxotrichaceae</taxon>
        <taxon>Oidiodendron</taxon>
    </lineage>
</organism>
<dbReference type="OrthoDB" id="3486565at2759"/>
<accession>A0A0C3HLV1</accession>
<dbReference type="HOGENOM" id="CLU_002639_3_0_1"/>
<evidence type="ECO:0000259" key="1">
    <source>
        <dbReference type="Pfam" id="PF06985"/>
    </source>
</evidence>
<reference evidence="3" key="2">
    <citation type="submission" date="2015-01" db="EMBL/GenBank/DDBJ databases">
        <title>Evolutionary Origins and Diversification of the Mycorrhizal Mutualists.</title>
        <authorList>
            <consortium name="DOE Joint Genome Institute"/>
            <consortium name="Mycorrhizal Genomics Consortium"/>
            <person name="Kohler A."/>
            <person name="Kuo A."/>
            <person name="Nagy L.G."/>
            <person name="Floudas D."/>
            <person name="Copeland A."/>
            <person name="Barry K.W."/>
            <person name="Cichocki N."/>
            <person name="Veneault-Fourrey C."/>
            <person name="LaButti K."/>
            <person name="Lindquist E.A."/>
            <person name="Lipzen A."/>
            <person name="Lundell T."/>
            <person name="Morin E."/>
            <person name="Murat C."/>
            <person name="Riley R."/>
            <person name="Ohm R."/>
            <person name="Sun H."/>
            <person name="Tunlid A."/>
            <person name="Henrissat B."/>
            <person name="Grigoriev I.V."/>
            <person name="Hibbett D.S."/>
            <person name="Martin F."/>
        </authorList>
    </citation>
    <scope>NUCLEOTIDE SEQUENCE [LARGE SCALE GENOMIC DNA]</scope>
    <source>
        <strain evidence="3">Zn</strain>
    </source>
</reference>
<keyword evidence="3" id="KW-1185">Reference proteome</keyword>
<dbReference type="Pfam" id="PF06985">
    <property type="entry name" value="HET"/>
    <property type="match status" value="1"/>
</dbReference>
<dbReference type="InParanoid" id="A0A0C3HLV1"/>
<dbReference type="AlphaFoldDB" id="A0A0C3HLV1"/>
<protein>
    <recommendedName>
        <fullName evidence="1">Heterokaryon incompatibility domain-containing protein</fullName>
    </recommendedName>
</protein>
<reference evidence="2 3" key="1">
    <citation type="submission" date="2014-04" db="EMBL/GenBank/DDBJ databases">
        <authorList>
            <consortium name="DOE Joint Genome Institute"/>
            <person name="Kuo A."/>
            <person name="Martino E."/>
            <person name="Perotto S."/>
            <person name="Kohler A."/>
            <person name="Nagy L.G."/>
            <person name="Floudas D."/>
            <person name="Copeland A."/>
            <person name="Barry K.W."/>
            <person name="Cichocki N."/>
            <person name="Veneault-Fourrey C."/>
            <person name="LaButti K."/>
            <person name="Lindquist E.A."/>
            <person name="Lipzen A."/>
            <person name="Lundell T."/>
            <person name="Morin E."/>
            <person name="Murat C."/>
            <person name="Sun H."/>
            <person name="Tunlid A."/>
            <person name="Henrissat B."/>
            <person name="Grigoriev I.V."/>
            <person name="Hibbett D.S."/>
            <person name="Martin F."/>
            <person name="Nordberg H.P."/>
            <person name="Cantor M.N."/>
            <person name="Hua S.X."/>
        </authorList>
    </citation>
    <scope>NUCLEOTIDE SEQUENCE [LARGE SCALE GENOMIC DNA]</scope>
    <source>
        <strain evidence="2 3">Zn</strain>
    </source>
</reference>
<name>A0A0C3HLV1_OIDMZ</name>
<feature type="domain" description="Heterokaryon incompatibility" evidence="1">
    <location>
        <begin position="275"/>
        <end position="421"/>
    </location>
</feature>
<evidence type="ECO:0000313" key="2">
    <source>
        <dbReference type="EMBL" id="KIN03327.1"/>
    </source>
</evidence>
<dbReference type="PANTHER" id="PTHR33112:SF8">
    <property type="entry name" value="HETEROKARYON INCOMPATIBILITY DOMAIN-CONTAINING PROTEIN"/>
    <property type="match status" value="1"/>
</dbReference>
<dbReference type="InterPro" id="IPR010730">
    <property type="entry name" value="HET"/>
</dbReference>
<dbReference type="PANTHER" id="PTHR33112">
    <property type="entry name" value="DOMAIN PROTEIN, PUTATIVE-RELATED"/>
    <property type="match status" value="1"/>
</dbReference>
<evidence type="ECO:0000313" key="3">
    <source>
        <dbReference type="Proteomes" id="UP000054321"/>
    </source>
</evidence>